<evidence type="ECO:0000313" key="1">
    <source>
        <dbReference type="EMBL" id="MCE7011356.1"/>
    </source>
</evidence>
<dbReference type="InterPro" id="IPR008492">
    <property type="entry name" value="Rv2714-like"/>
</dbReference>
<reference evidence="1 2" key="1">
    <citation type="submission" date="2021-12" db="EMBL/GenBank/DDBJ databases">
        <title>Genome sequence of Kibdelosporangium philippinense ATCC 49844.</title>
        <authorList>
            <person name="Fedorov E.A."/>
            <person name="Omeragic M."/>
            <person name="Shalygina K.F."/>
            <person name="Maclea K.S."/>
        </authorList>
    </citation>
    <scope>NUCLEOTIDE SEQUENCE [LARGE SCALE GENOMIC DNA]</scope>
    <source>
        <strain evidence="1 2">ATCC 49844</strain>
    </source>
</reference>
<protein>
    <submittedName>
        <fullName evidence="1">PAC2 family protein</fullName>
    </submittedName>
</protein>
<dbReference type="Proteomes" id="UP001521150">
    <property type="component" value="Unassembled WGS sequence"/>
</dbReference>
<organism evidence="1 2">
    <name type="scientific">Kibdelosporangium philippinense</name>
    <dbReference type="NCBI Taxonomy" id="211113"/>
    <lineage>
        <taxon>Bacteria</taxon>
        <taxon>Bacillati</taxon>
        <taxon>Actinomycetota</taxon>
        <taxon>Actinomycetes</taxon>
        <taxon>Pseudonocardiales</taxon>
        <taxon>Pseudonocardiaceae</taxon>
        <taxon>Kibdelosporangium</taxon>
    </lineage>
</organism>
<dbReference type="SUPFAM" id="SSF159659">
    <property type="entry name" value="Cgl1923-like"/>
    <property type="match status" value="1"/>
</dbReference>
<dbReference type="InterPro" id="IPR019151">
    <property type="entry name" value="Proteasome_assmbl_chaperone_2"/>
</dbReference>
<dbReference type="Gene3D" id="3.40.50.10900">
    <property type="entry name" value="PAC-like subunit"/>
    <property type="match status" value="1"/>
</dbReference>
<keyword evidence="2" id="KW-1185">Reference proteome</keyword>
<sequence length="303" mass="33244">MVLEPENLYEVDSDVPDLTGAVLLHHVDGFMDAGSAGASLVEELLNAHENRVIARFDVDSLLDYRARRPSMTFVQDHWEDYQAPELVVRLLHDQVGTPFLLMTGPEPDFRWEAFAEAVRQLVDRWGVRLTIGVHGIPMGVPHTRPLGLTAHATRPELVKDYQPLFSRVQVPGNVAGLLELRLGESGHDAIGFAAHVPHYLVQSTYPAAALVLLDAVSKATGLVLSGGSLAESSRRADAEIARQVAESDQIAEVVKALEQQYDTFTSAKDEDNLLLDPNDIPSADELGAELERFLAEQQNGKTE</sequence>
<comment type="caution">
    <text evidence="1">The sequence shown here is derived from an EMBL/GenBank/DDBJ whole genome shotgun (WGS) entry which is preliminary data.</text>
</comment>
<gene>
    <name evidence="1" type="ORF">LWC34_52395</name>
</gene>
<evidence type="ECO:0000313" key="2">
    <source>
        <dbReference type="Proteomes" id="UP001521150"/>
    </source>
</evidence>
<dbReference type="Gene3D" id="1.10.287.100">
    <property type="match status" value="1"/>
</dbReference>
<dbReference type="Pfam" id="PF09754">
    <property type="entry name" value="PAC2"/>
    <property type="match status" value="1"/>
</dbReference>
<dbReference type="RefSeq" id="WP_233733808.1">
    <property type="nucleotide sequence ID" value="NZ_JAJVCN010000004.1"/>
</dbReference>
<accession>A0ABS8ZUI1</accession>
<name>A0ABS8ZUI1_9PSEU</name>
<proteinExistence type="predicted"/>
<dbReference type="InterPro" id="IPR038389">
    <property type="entry name" value="PSMG2_sf"/>
</dbReference>
<dbReference type="EMBL" id="JAJVCN010000004">
    <property type="protein sequence ID" value="MCE7011356.1"/>
    <property type="molecule type" value="Genomic_DNA"/>
</dbReference>
<dbReference type="PIRSF" id="PIRSF028754">
    <property type="entry name" value="UCP028754"/>
    <property type="match status" value="1"/>
</dbReference>